<feature type="region of interest" description="Disordered" evidence="1">
    <location>
        <begin position="605"/>
        <end position="655"/>
    </location>
</feature>
<evidence type="ECO:0000259" key="3">
    <source>
        <dbReference type="Pfam" id="PF05569"/>
    </source>
</evidence>
<feature type="domain" description="Peptidase M56" evidence="3">
    <location>
        <begin position="115"/>
        <end position="225"/>
    </location>
</feature>
<dbReference type="CDD" id="cd07341">
    <property type="entry name" value="M56_BlaR1_MecR1_like"/>
    <property type="match status" value="1"/>
</dbReference>
<feature type="region of interest" description="Disordered" evidence="1">
    <location>
        <begin position="545"/>
        <end position="567"/>
    </location>
</feature>
<evidence type="ECO:0000313" key="4">
    <source>
        <dbReference type="EMBL" id="SNR14634.1"/>
    </source>
</evidence>
<dbReference type="RefSeq" id="WP_157730087.1">
    <property type="nucleotide sequence ID" value="NZ_LT899436.1"/>
</dbReference>
<proteinExistence type="predicted"/>
<evidence type="ECO:0000256" key="1">
    <source>
        <dbReference type="SAM" id="MobiDB-lite"/>
    </source>
</evidence>
<feature type="transmembrane region" description="Helical" evidence="2">
    <location>
        <begin position="60"/>
        <end position="79"/>
    </location>
</feature>
<protein>
    <submittedName>
        <fullName evidence="4">Putative BlaR1 peptidase M56</fullName>
    </submittedName>
</protein>
<dbReference type="EMBL" id="LT899436">
    <property type="protein sequence ID" value="SNR14634.1"/>
    <property type="molecule type" value="Genomic_DNA"/>
</dbReference>
<keyword evidence="2" id="KW-0812">Transmembrane</keyword>
<dbReference type="PANTHER" id="PTHR34978">
    <property type="entry name" value="POSSIBLE SENSOR-TRANSDUCER PROTEIN BLAR"/>
    <property type="match status" value="1"/>
</dbReference>
<keyword evidence="5" id="KW-1185">Reference proteome</keyword>
<gene>
    <name evidence="4" type="ORF">TJEJU_0868</name>
</gene>
<keyword evidence="2" id="KW-0472">Membrane</keyword>
<sequence>MHNFNRFFLIGGLLFSFLVPEYTIYIEPTLTAELLIPQTFEESVSATTSKIDTETNYFDFTLLFQTIYIIIVGVLLFRFSKNLYNIFSRIKNNEIISFYNAKLVLVEDEIAPHTFWNYIFINKNEYHNKTIEKELFTHELTHVTQHHTFDIILIELLHAIFWFNPLFIYLKKAIRLNHEFLADASVIDTYNNTITYQELLLKRSSDSKKYYLASNLNFILTKKRLLMMTKQKSGKAILLKKMSVIPLLCGLLFSLAERAEAYNNPAEIETKEKANSELFLASVEKNGNEIKLKCYNCERWAKLAIPLNEEHIITDFGFTNKNRVSGSEYAFSIKATENDITFSGLKNTAWINLKFPLLNGKKQYLNQNGIIPYDEASVQKHLEKELKKIDDLNLEFPVQEKDTLYRKLPNGEAIKIWKDKDSIPKKRIVNQKKKTLTYSTKEGKRITKKFSELTPEERKMLPPPPPPRKISKKKVNAKLLKELQNTKKYAIWIDGKVAKNSVLKNYKPSDFKHYSKSFIYKNARNKRFPQPYQFYLITKRNTKNYPTVKKGGQTNIPPPPKPKAEKEKGFYDQNGETLYFIKNENGTTYYNRFGQEVTESGELITPENSLSPHGAVVRKGDSTNIPPPPKRTYPKVKKGEKNDIPTPPKHKTSNKTWQVSKEVVYPTIYKNEKKETKKVILEKETPENINNNVLTNYFLEEKKISKNKYYDLAKNKKEYFIGGAYANREKSVLNMYLTKSEDKLTKLLNSDNIK</sequence>
<reference evidence="4 5" key="1">
    <citation type="submission" date="2017-07" db="EMBL/GenBank/DDBJ databases">
        <authorList>
            <person name="Sun Z.S."/>
            <person name="Albrecht U."/>
            <person name="Echele G."/>
            <person name="Lee C.C."/>
        </authorList>
    </citation>
    <scope>NUCLEOTIDE SEQUENCE [LARGE SCALE GENOMIC DNA]</scope>
    <source>
        <strain evidence="5">type strain: KCTC 22618</strain>
    </source>
</reference>
<dbReference type="InterPro" id="IPR052173">
    <property type="entry name" value="Beta-lactam_resp_regulator"/>
</dbReference>
<dbReference type="OrthoDB" id="1522859at2"/>
<feature type="transmembrane region" description="Helical" evidence="2">
    <location>
        <begin position="7"/>
        <end position="25"/>
    </location>
</feature>
<organism evidence="4 5">
    <name type="scientific">Tenacibaculum jejuense</name>
    <dbReference type="NCBI Taxonomy" id="584609"/>
    <lineage>
        <taxon>Bacteria</taxon>
        <taxon>Pseudomonadati</taxon>
        <taxon>Bacteroidota</taxon>
        <taxon>Flavobacteriia</taxon>
        <taxon>Flavobacteriales</taxon>
        <taxon>Flavobacteriaceae</taxon>
        <taxon>Tenacibaculum</taxon>
    </lineage>
</organism>
<dbReference type="KEGG" id="tje:TJEJU_0868"/>
<dbReference type="Proteomes" id="UP000215214">
    <property type="component" value="Chromosome TJEJU"/>
</dbReference>
<evidence type="ECO:0000313" key="5">
    <source>
        <dbReference type="Proteomes" id="UP000215214"/>
    </source>
</evidence>
<dbReference type="InterPro" id="IPR008756">
    <property type="entry name" value="Peptidase_M56"/>
</dbReference>
<dbReference type="PANTHER" id="PTHR34978:SF3">
    <property type="entry name" value="SLR0241 PROTEIN"/>
    <property type="match status" value="1"/>
</dbReference>
<dbReference type="AlphaFoldDB" id="A0A238U813"/>
<evidence type="ECO:0000256" key="2">
    <source>
        <dbReference type="SAM" id="Phobius"/>
    </source>
</evidence>
<name>A0A238U813_9FLAO</name>
<keyword evidence="2" id="KW-1133">Transmembrane helix</keyword>
<dbReference type="Pfam" id="PF05569">
    <property type="entry name" value="Peptidase_M56"/>
    <property type="match status" value="1"/>
</dbReference>
<accession>A0A238U813</accession>